<comment type="caution">
    <text evidence="9">The sequence shown here is derived from an EMBL/GenBank/DDBJ whole genome shotgun (WGS) entry which is preliminary data.</text>
</comment>
<dbReference type="CDD" id="cd06602">
    <property type="entry name" value="GH31_MGAM_SI_GAA"/>
    <property type="match status" value="2"/>
</dbReference>
<evidence type="ECO:0000256" key="1">
    <source>
        <dbReference type="ARBA" id="ARBA00007806"/>
    </source>
</evidence>
<dbReference type="InterPro" id="IPR017853">
    <property type="entry name" value="GH"/>
</dbReference>
<evidence type="ECO:0000259" key="7">
    <source>
        <dbReference type="Pfam" id="PF13802"/>
    </source>
</evidence>
<gene>
    <name evidence="9" type="ORF">Tsubulata_037009</name>
</gene>
<dbReference type="InterPro" id="IPR030458">
    <property type="entry name" value="Glyco_hydro_31_AS"/>
</dbReference>
<keyword evidence="5" id="KW-0326">Glycosidase</keyword>
<feature type="domain" description="Glycoside hydrolase family 31 TIM barrel" evidence="6">
    <location>
        <begin position="1106"/>
        <end position="1456"/>
    </location>
</feature>
<proteinExistence type="inferred from homology"/>
<dbReference type="GO" id="GO:0004553">
    <property type="term" value="F:hydrolase activity, hydrolyzing O-glycosyl compounds"/>
    <property type="evidence" value="ECO:0007669"/>
    <property type="project" value="InterPro"/>
</dbReference>
<feature type="domain" description="Glycoside hydrolase family 31 N-terminal" evidence="7">
    <location>
        <begin position="893"/>
        <end position="1060"/>
    </location>
</feature>
<keyword evidence="10" id="KW-1185">Reference proteome</keyword>
<dbReference type="Gene3D" id="3.20.20.80">
    <property type="entry name" value="Glycosidases"/>
    <property type="match status" value="2"/>
</dbReference>
<protein>
    <recommendedName>
        <fullName evidence="11">Galactose mutarotase N-terminal barrel domain-containing protein</fullName>
    </recommendedName>
</protein>
<dbReference type="Pfam" id="PF13802">
    <property type="entry name" value="Gal_mutarotas_2"/>
    <property type="match status" value="2"/>
</dbReference>
<evidence type="ECO:0000259" key="6">
    <source>
        <dbReference type="Pfam" id="PF01055"/>
    </source>
</evidence>
<evidence type="ECO:0000313" key="9">
    <source>
        <dbReference type="EMBL" id="KAJ4835206.1"/>
    </source>
</evidence>
<dbReference type="InterPro" id="IPR025887">
    <property type="entry name" value="Glyco_hydro_31_N_dom"/>
</dbReference>
<feature type="non-terminal residue" evidence="9">
    <location>
        <position position="1"/>
    </location>
</feature>
<dbReference type="EMBL" id="JAKUCV010004488">
    <property type="protein sequence ID" value="KAJ4835206.1"/>
    <property type="molecule type" value="Genomic_DNA"/>
</dbReference>
<feature type="domain" description="Glycosyl hydrolase family 31 C-terminal" evidence="8">
    <location>
        <begin position="615"/>
        <end position="704"/>
    </location>
</feature>
<evidence type="ECO:0000256" key="5">
    <source>
        <dbReference type="ARBA" id="ARBA00023295"/>
    </source>
</evidence>
<feature type="domain" description="Glycoside hydrolase family 31 N-terminal" evidence="7">
    <location>
        <begin position="38"/>
        <end position="209"/>
    </location>
</feature>
<dbReference type="InterPro" id="IPR013780">
    <property type="entry name" value="Glyco_hydro_b"/>
</dbReference>
<dbReference type="Gene3D" id="2.60.40.1180">
    <property type="entry name" value="Golgi alpha-mannosidase II"/>
    <property type="match status" value="4"/>
</dbReference>
<dbReference type="Pfam" id="PF21365">
    <property type="entry name" value="Glyco_hydro_31_3rd"/>
    <property type="match status" value="2"/>
</dbReference>
<dbReference type="SUPFAM" id="SSF51445">
    <property type="entry name" value="(Trans)glycosidases"/>
    <property type="match status" value="2"/>
</dbReference>
<evidence type="ECO:0008006" key="11">
    <source>
        <dbReference type="Google" id="ProtNLM"/>
    </source>
</evidence>
<evidence type="ECO:0000256" key="3">
    <source>
        <dbReference type="ARBA" id="ARBA00022801"/>
    </source>
</evidence>
<dbReference type="InterPro" id="IPR000322">
    <property type="entry name" value="Glyco_hydro_31_TIM"/>
</dbReference>
<dbReference type="GO" id="GO:0005975">
    <property type="term" value="P:carbohydrate metabolic process"/>
    <property type="evidence" value="ECO:0007669"/>
    <property type="project" value="InterPro"/>
</dbReference>
<dbReference type="Proteomes" id="UP001141552">
    <property type="component" value="Unassembled WGS sequence"/>
</dbReference>
<dbReference type="InterPro" id="IPR048395">
    <property type="entry name" value="Glyco_hydro_31_C"/>
</dbReference>
<reference evidence="9" key="1">
    <citation type="submission" date="2022-02" db="EMBL/GenBank/DDBJ databases">
        <authorList>
            <person name="Henning P.M."/>
            <person name="McCubbin A.G."/>
            <person name="Shore J.S."/>
        </authorList>
    </citation>
    <scope>NUCLEOTIDE SEQUENCE</scope>
    <source>
        <strain evidence="9">F60SS</strain>
        <tissue evidence="9">Leaves</tissue>
    </source>
</reference>
<dbReference type="SUPFAM" id="SSF74650">
    <property type="entry name" value="Galactose mutarotase-like"/>
    <property type="match status" value="2"/>
</dbReference>
<feature type="domain" description="Glycosyl hydrolase family 31 C-terminal" evidence="8">
    <location>
        <begin position="1464"/>
        <end position="1553"/>
    </location>
</feature>
<dbReference type="Pfam" id="PF01055">
    <property type="entry name" value="Glyco_hydro_31_2nd"/>
    <property type="match status" value="2"/>
</dbReference>
<dbReference type="PANTHER" id="PTHR22762">
    <property type="entry name" value="ALPHA-GLUCOSIDASE"/>
    <property type="match status" value="1"/>
</dbReference>
<evidence type="ECO:0000256" key="2">
    <source>
        <dbReference type="ARBA" id="ARBA00022729"/>
    </source>
</evidence>
<dbReference type="FunFam" id="2.60.40.1180:FF:000044">
    <property type="entry name" value="Alpha-glucosidase 1"/>
    <property type="match status" value="2"/>
</dbReference>
<dbReference type="Gene3D" id="2.60.40.1760">
    <property type="entry name" value="glycosyl hydrolase (family 31)"/>
    <property type="match status" value="2"/>
</dbReference>
<evidence type="ECO:0000259" key="8">
    <source>
        <dbReference type="Pfam" id="PF21365"/>
    </source>
</evidence>
<reference evidence="9" key="2">
    <citation type="journal article" date="2023" name="Plants (Basel)">
        <title>Annotation of the Turnera subulata (Passifloraceae) Draft Genome Reveals the S-Locus Evolved after the Divergence of Turneroideae from Passifloroideae in a Stepwise Manner.</title>
        <authorList>
            <person name="Henning P.M."/>
            <person name="Roalson E.H."/>
            <person name="Mir W."/>
            <person name="McCubbin A.G."/>
            <person name="Shore J.S."/>
        </authorList>
    </citation>
    <scope>NUCLEOTIDE SEQUENCE</scope>
    <source>
        <strain evidence="9">F60SS</strain>
    </source>
</reference>
<keyword evidence="4" id="KW-0325">Glycoprotein</keyword>
<dbReference type="GO" id="GO:0030246">
    <property type="term" value="F:carbohydrate binding"/>
    <property type="evidence" value="ECO:0007669"/>
    <property type="project" value="InterPro"/>
</dbReference>
<evidence type="ECO:0000256" key="4">
    <source>
        <dbReference type="ARBA" id="ARBA00023180"/>
    </source>
</evidence>
<dbReference type="FunFam" id="3.20.20.80:FF:000016">
    <property type="entry name" value="Maltase-glucoamylase, intestinal"/>
    <property type="match status" value="2"/>
</dbReference>
<organism evidence="9 10">
    <name type="scientific">Turnera subulata</name>
    <dbReference type="NCBI Taxonomy" id="218843"/>
    <lineage>
        <taxon>Eukaryota</taxon>
        <taxon>Viridiplantae</taxon>
        <taxon>Streptophyta</taxon>
        <taxon>Embryophyta</taxon>
        <taxon>Tracheophyta</taxon>
        <taxon>Spermatophyta</taxon>
        <taxon>Magnoliopsida</taxon>
        <taxon>eudicotyledons</taxon>
        <taxon>Gunneridae</taxon>
        <taxon>Pentapetalae</taxon>
        <taxon>rosids</taxon>
        <taxon>fabids</taxon>
        <taxon>Malpighiales</taxon>
        <taxon>Passifloraceae</taxon>
        <taxon>Turnera</taxon>
    </lineage>
</organism>
<evidence type="ECO:0000313" key="10">
    <source>
        <dbReference type="Proteomes" id="UP001141552"/>
    </source>
</evidence>
<accession>A0A9Q0FRQ9</accession>
<name>A0A9Q0FRQ9_9ROSI</name>
<dbReference type="CDD" id="cd14752">
    <property type="entry name" value="GH31_N"/>
    <property type="match status" value="2"/>
</dbReference>
<dbReference type="PANTHER" id="PTHR22762:SF127">
    <property type="entry name" value="ALPHA-XYLOSIDASE 1-RELATED"/>
    <property type="match status" value="1"/>
</dbReference>
<dbReference type="OrthoDB" id="5839090at2759"/>
<dbReference type="SUPFAM" id="SSF51011">
    <property type="entry name" value="Glycosyl hydrolase domain"/>
    <property type="match status" value="2"/>
</dbReference>
<keyword evidence="3" id="KW-0378">Hydrolase</keyword>
<keyword evidence="2" id="KW-0732">Signal</keyword>
<dbReference type="PROSITE" id="PS00129">
    <property type="entry name" value="GLYCOSYL_HYDROL_F31_1"/>
    <property type="match status" value="2"/>
</dbReference>
<dbReference type="InterPro" id="IPR011013">
    <property type="entry name" value="Gal_mutarotase_sf_dom"/>
</dbReference>
<comment type="similarity">
    <text evidence="1">Belongs to the glycosyl hydrolase 31 family.</text>
</comment>
<feature type="domain" description="Glycoside hydrolase family 31 TIM barrel" evidence="6">
    <location>
        <begin position="247"/>
        <end position="607"/>
    </location>
</feature>
<sequence length="1715" mass="190891">MATTPDGGILGHLQLKKKSKIYGPDIPLLQLFVKHETEGRLRVRITDAEKQRWEVPYNLLPREQPPAPAKTIGRSRKNPITSLEYSGSELIFSYTADPFSFAVKRTANGQTLFNSSAEDSDPYSGLVFKDQYLEISTKLPTDASLYGLGENTQPHGIKLHPGDPYTLYTLDISAINLNTDLYGSHPVYMDLRNVKGQAFAHAVLLLNSNGMDVFYRGSSLTYKVIGGVFDFYFFSGPSPLAVVDQYTQWGYHNLSVVEDVVANYQKAKIPLDVIWNDDDHMDGHKDFTLNPVNYPRPKLLAFLEKIHSMGMKYIVIIDPGIGVNNSYGVYQRGIAKDVFIKYEGKPFLAQVWPGAVNFPDFLNPKTVDWWGDEIRRFHELVPVDGLWIDMNEASNFCSGLCTIPEGKQCPTGTGPGWVCCLDCKNITKTRWDDPPYKINASGTQAPIGYKTIATSAVHYNGVLEYDAHSLYGFSQAIATHKALQGLEGKRPFILSRSTYVGSGKYTAHWTGDNQGTWNDLKYSISTMLNFGIFGVPMVGSDICGFYPQPTEELCNRWIEVGAFYPFSRDHANYYSPRQELYQWDSVAESARNALGLRYKILPYLYTLNYEAHTTGAPIARPLFFSFPEYTECYGLSTQFLLGSSLMVSPVLEQGKTQVKALFPPGSWYSMFDMTQAISSKGGQYVTLDAPLHVVNVHLYQNTILPMQRGGLISKDARMTPFSLVVTFPAGATDGQAKGTLFLDDDELPEMKLGSGSATYVNFYATVSNGTAKLWSNVEEGKFALGKGWTIEKVTVLGMGGGAPSALQLDGKPVAGDSSIKLSSLEHKYLKDTDSGDEEQKSMMIGNGYRLFSIEETPDGGILGHLQVKQKNNIYGPDIPLLQLYVKHETKDRLRVHITDAEKQRWEVPYDLLPREQPPLLSQTIGRSRTNPIAAQEYSGSELIFSYTEDPFTFAVKRKSNGQTLFNSSAEESDPYSDLVFKDQYLEISTKLPTDASLYGLGENTQPHGIKLYPGEPYTLYTVDISTSNLNTDLYGSHPVYMDLSNVKGQGYAHAVLLLNSNGMDVFYRGSSLRYKVIGGVFDFYFFSGPTPLQVVDQYTELIGRPAPMPYWAWGYHNLSVIEDVVANYQKAKIPLDVIWNDDDHMDGKKDFTINSVNYPLPKLLAFLEKIHGIGMKYVVINDPGIAVNSSYGVYQRAMENDVFIKYEGKPFLAQVWPGALHFPDFLNPKTVKWWGDEIRRFHQLVPVDGLWIDMNEPSNMCSGLCTIPKGKQCPSGTGPGWQCCLDCKNITKTRWDDPPYKINVSGTQAPLGQKTIVTSAVHYNGVLEYDAHNIYGFSQAIATHKALQGLEGKRPFILSRSTFVGSGKYVSHWTGDNTGTWEDLRYSISTMLNFGIFGIPMVGSDICGFYTGLPEEPREELCNRWLEEPYQWDSVAESARSALGFRYKILPYLYTLNYEAHTSGAPIARPLFFSFPEYTECYGLSTQFLLGSSLMVSPVLEPGKSQVKALFPPGSWYSMFDMTQTISSKEGQYVTLDAPLHVVNVHLYQNFILPMQRGGLITKDARTTPFSLVVTFPAGSTSGQAKGNLFLDDDELPEMKLGSGFATHVNFYATVSNGTTKVWSEVEEGKFALEKGWTIEKVTVLGLGGSGEPSELEIDGQPVASDAGIELSSLEQTYLEDVDSGDVKQKSMMVVVQGLNIQVGKNFALSLKMGM</sequence>